<feature type="active site" evidence="4 5">
    <location>
        <position position="429"/>
    </location>
</feature>
<evidence type="ECO:0000256" key="4">
    <source>
        <dbReference type="PIRSR" id="PIRSR622684-1"/>
    </source>
</evidence>
<dbReference type="Proteomes" id="UP000011087">
    <property type="component" value="Unassembled WGS sequence"/>
</dbReference>
<dbReference type="MEROPS" id="C02.029"/>
<evidence type="ECO:0000256" key="3">
    <source>
        <dbReference type="ARBA" id="ARBA00022807"/>
    </source>
</evidence>
<dbReference type="PANTHER" id="PTHR46143:SF1">
    <property type="entry name" value="CALPAIN-7"/>
    <property type="match status" value="1"/>
</dbReference>
<dbReference type="AlphaFoldDB" id="L1JZN7"/>
<dbReference type="OMA" id="GDYRRGC"/>
<evidence type="ECO:0000313" key="11">
    <source>
        <dbReference type="Proteomes" id="UP000011087"/>
    </source>
</evidence>
<accession>L1JZN7</accession>
<dbReference type="Gene3D" id="2.60.120.380">
    <property type="match status" value="2"/>
</dbReference>
<dbReference type="GO" id="GO:0006508">
    <property type="term" value="P:proteolysis"/>
    <property type="evidence" value="ECO:0007669"/>
    <property type="project" value="UniProtKB-KW"/>
</dbReference>
<feature type="active site" evidence="4 5">
    <location>
        <position position="259"/>
    </location>
</feature>
<gene>
    <name evidence="9" type="ORF">GUITHDRAFT_132758</name>
</gene>
<dbReference type="SMART" id="SM00230">
    <property type="entry name" value="CysPc"/>
    <property type="match status" value="1"/>
</dbReference>
<dbReference type="STRING" id="905079.L1JZN7"/>
<reference evidence="11" key="2">
    <citation type="submission" date="2012-11" db="EMBL/GenBank/DDBJ databases">
        <authorList>
            <person name="Kuo A."/>
            <person name="Curtis B.A."/>
            <person name="Tanifuji G."/>
            <person name="Burki F."/>
            <person name="Gruber A."/>
            <person name="Irimia M."/>
            <person name="Maruyama S."/>
            <person name="Arias M.C."/>
            <person name="Ball S.G."/>
            <person name="Gile G.H."/>
            <person name="Hirakawa Y."/>
            <person name="Hopkins J.F."/>
            <person name="Rensing S.A."/>
            <person name="Schmutz J."/>
            <person name="Symeonidi A."/>
            <person name="Elias M."/>
            <person name="Eveleigh R.J."/>
            <person name="Herman E.K."/>
            <person name="Klute M.J."/>
            <person name="Nakayama T."/>
            <person name="Obornik M."/>
            <person name="Reyes-Prieto A."/>
            <person name="Armbrust E.V."/>
            <person name="Aves S.J."/>
            <person name="Beiko R.G."/>
            <person name="Coutinho P."/>
            <person name="Dacks J.B."/>
            <person name="Durnford D.G."/>
            <person name="Fast N.M."/>
            <person name="Green B.R."/>
            <person name="Grisdale C."/>
            <person name="Hempe F."/>
            <person name="Henrissat B."/>
            <person name="Hoppner M.P."/>
            <person name="Ishida K.-I."/>
            <person name="Kim E."/>
            <person name="Koreny L."/>
            <person name="Kroth P.G."/>
            <person name="Liu Y."/>
            <person name="Malik S.-B."/>
            <person name="Maier U.G."/>
            <person name="McRose D."/>
            <person name="Mock T."/>
            <person name="Neilson J.A."/>
            <person name="Onodera N.T."/>
            <person name="Poole A.M."/>
            <person name="Pritham E.J."/>
            <person name="Richards T.A."/>
            <person name="Rocap G."/>
            <person name="Roy S.W."/>
            <person name="Sarai C."/>
            <person name="Schaack S."/>
            <person name="Shirato S."/>
            <person name="Slamovits C.H."/>
            <person name="Spencer D.F."/>
            <person name="Suzuki S."/>
            <person name="Worden A.Z."/>
            <person name="Zauner S."/>
            <person name="Barry K."/>
            <person name="Bell C."/>
            <person name="Bharti A.K."/>
            <person name="Crow J.A."/>
            <person name="Grimwood J."/>
            <person name="Kramer R."/>
            <person name="Lindquist E."/>
            <person name="Lucas S."/>
            <person name="Salamov A."/>
            <person name="McFadden G.I."/>
            <person name="Lane C.E."/>
            <person name="Keeling P.J."/>
            <person name="Gray M.W."/>
            <person name="Grigoriev I.V."/>
            <person name="Archibald J.M."/>
        </authorList>
    </citation>
    <scope>NUCLEOTIDE SEQUENCE</scope>
    <source>
        <strain evidence="11">CCMP2712</strain>
    </source>
</reference>
<reference evidence="10" key="3">
    <citation type="submission" date="2015-06" db="UniProtKB">
        <authorList>
            <consortium name="EnsemblProtists"/>
        </authorList>
    </citation>
    <scope>IDENTIFICATION</scope>
</reference>
<dbReference type="CDD" id="cd00044">
    <property type="entry name" value="CysPc"/>
    <property type="match status" value="1"/>
</dbReference>
<evidence type="ECO:0000256" key="7">
    <source>
        <dbReference type="SAM" id="MobiDB-lite"/>
    </source>
</evidence>
<dbReference type="EMBL" id="JH992969">
    <property type="protein sequence ID" value="EKX53670.1"/>
    <property type="molecule type" value="Genomic_DNA"/>
</dbReference>
<feature type="domain" description="Calpain catalytic" evidence="8">
    <location>
        <begin position="196"/>
        <end position="506"/>
    </location>
</feature>
<evidence type="ECO:0000313" key="9">
    <source>
        <dbReference type="EMBL" id="EKX53670.1"/>
    </source>
</evidence>
<dbReference type="OrthoDB" id="167576at2759"/>
<keyword evidence="1 5" id="KW-0645">Protease</keyword>
<dbReference type="PROSITE" id="PS50203">
    <property type="entry name" value="CALPAIN_CAT"/>
    <property type="match status" value="1"/>
</dbReference>
<sequence length="806" mass="91268">MLRLLQSERSDDIANLIKKHCSRLMDKAQQLKELPSERAAHAKKEAVRLENAAKEAEKNLRFSQAAKCFADAAAAFKQLRLKSSGQLKEWAGRQAIAMIEKAEKYTTNAKAAMSNVPRRASEDDCVLGLPHVPGKADTTPEEAKQPNLYENPAATAGVPESLTSSFVQGRSNKTKEEELVIRQGSKINGKIYEPMYVNDTDYSNFSGDIFKDPAGLPPLSQKQKKEGAVWARISQIYSNPVVIKQFTYENITQTLVGDCSFVSSLAVCASWERRYGRTLISRNIYPQKNNVPVISPSGKYMIKMYLNGAVRKIVIDDYLPVVQSMPPQLLCSYSRIGEEAWLPLYEKAYMKLHGGYDFPGSTSSIDLHALCGWIPETFHLKEDSKSRSDPEEAWRRLEQGQKKGTALFTMGTKSLSADEEERSGLASQHAYAVLEVVMAGGRRLVKLMNPWRRMRWRGEFSPHDETNWTPALRAALKYDLDSELLEDNGVFWISWEAVQNFFSSIHCSWSPARFKYRRNVHGSYQNVKNQRRCLDDNPQYLLHVRASTDTMVWVLLDRHYLDTNDEPHIALHVYQGNRRVYYPVNPLIHSVYNNNPHFLIRLNCRQGENTFVLVVSMYDEGAKMNFTLTSYSADPSAITPVLDCPKIEVKRSSFSKVFRHNWAEESAGGSINTDKFDMNPMFRIDSQHTQRIFIKIRPSGNSSVHVGMHLFVSGDRVRRSEAQEMTSLDGETQYRSECIWREYQIAEGSYTLAVATFEVGYVGEFLVTIKAENEVRIAKLPPFRAAPAVEPAGEENSPKANDGEAT</sequence>
<feature type="active site" evidence="4 5">
    <location>
        <position position="449"/>
    </location>
</feature>
<dbReference type="InterPro" id="IPR036213">
    <property type="entry name" value="Calpain_III_sf"/>
</dbReference>
<evidence type="ECO:0000256" key="6">
    <source>
        <dbReference type="SAM" id="Coils"/>
    </source>
</evidence>
<evidence type="ECO:0000256" key="2">
    <source>
        <dbReference type="ARBA" id="ARBA00022801"/>
    </source>
</evidence>
<dbReference type="SUPFAM" id="SSF54001">
    <property type="entry name" value="Cysteine proteinases"/>
    <property type="match status" value="1"/>
</dbReference>
<evidence type="ECO:0000259" key="8">
    <source>
        <dbReference type="PROSITE" id="PS50203"/>
    </source>
</evidence>
<protein>
    <recommendedName>
        <fullName evidence="8">Calpain catalytic domain-containing protein</fullName>
    </recommendedName>
</protein>
<dbReference type="Gene3D" id="3.90.70.10">
    <property type="entry name" value="Cysteine proteinases"/>
    <property type="match status" value="1"/>
</dbReference>
<keyword evidence="11" id="KW-1185">Reference proteome</keyword>
<dbReference type="GeneID" id="17310476"/>
<dbReference type="Pfam" id="PF00648">
    <property type="entry name" value="Peptidase_C2"/>
    <property type="match status" value="1"/>
</dbReference>
<feature type="region of interest" description="Disordered" evidence="7">
    <location>
        <begin position="786"/>
        <end position="806"/>
    </location>
</feature>
<dbReference type="PRINTS" id="PR00704">
    <property type="entry name" value="CALPAIN"/>
</dbReference>
<keyword evidence="3 5" id="KW-0788">Thiol protease</keyword>
<evidence type="ECO:0000256" key="5">
    <source>
        <dbReference type="PROSITE-ProRule" id="PRU00239"/>
    </source>
</evidence>
<dbReference type="GO" id="GO:0004198">
    <property type="term" value="F:calcium-dependent cysteine-type endopeptidase activity"/>
    <property type="evidence" value="ECO:0007669"/>
    <property type="project" value="InterPro"/>
</dbReference>
<proteinExistence type="predicted"/>
<dbReference type="InterPro" id="IPR038765">
    <property type="entry name" value="Papain-like_cys_pep_sf"/>
</dbReference>
<dbReference type="PANTHER" id="PTHR46143">
    <property type="entry name" value="CALPAIN-7"/>
    <property type="match status" value="1"/>
</dbReference>
<evidence type="ECO:0000313" key="10">
    <source>
        <dbReference type="EnsemblProtists" id="EKX53670"/>
    </source>
</evidence>
<feature type="coiled-coil region" evidence="6">
    <location>
        <begin position="39"/>
        <end position="66"/>
    </location>
</feature>
<dbReference type="EnsemblProtists" id="EKX53670">
    <property type="protein sequence ID" value="EKX53670"/>
    <property type="gene ID" value="GUITHDRAFT_132758"/>
</dbReference>
<evidence type="ECO:0000256" key="1">
    <source>
        <dbReference type="ARBA" id="ARBA00022670"/>
    </source>
</evidence>
<name>L1JZN7_GUITC</name>
<keyword evidence="6" id="KW-0175">Coiled coil</keyword>
<dbReference type="KEGG" id="gtt:GUITHDRAFT_132758"/>
<dbReference type="PaxDb" id="55529-EKX53670"/>
<organism evidence="9">
    <name type="scientific">Guillardia theta (strain CCMP2712)</name>
    <name type="common">Cryptophyte</name>
    <dbReference type="NCBI Taxonomy" id="905079"/>
    <lineage>
        <taxon>Eukaryota</taxon>
        <taxon>Cryptophyceae</taxon>
        <taxon>Pyrenomonadales</taxon>
        <taxon>Geminigeraceae</taxon>
        <taxon>Guillardia</taxon>
    </lineage>
</organism>
<dbReference type="InterPro" id="IPR022684">
    <property type="entry name" value="Calpain_cysteine_protease"/>
</dbReference>
<dbReference type="RefSeq" id="XP_005840650.1">
    <property type="nucleotide sequence ID" value="XM_005840593.1"/>
</dbReference>
<dbReference type="SUPFAM" id="SSF49758">
    <property type="entry name" value="Calpain large subunit, middle domain (domain III)"/>
    <property type="match status" value="2"/>
</dbReference>
<reference evidence="9 11" key="1">
    <citation type="journal article" date="2012" name="Nature">
        <title>Algal genomes reveal evolutionary mosaicism and the fate of nucleomorphs.</title>
        <authorList>
            <consortium name="DOE Joint Genome Institute"/>
            <person name="Curtis B.A."/>
            <person name="Tanifuji G."/>
            <person name="Burki F."/>
            <person name="Gruber A."/>
            <person name="Irimia M."/>
            <person name="Maruyama S."/>
            <person name="Arias M.C."/>
            <person name="Ball S.G."/>
            <person name="Gile G.H."/>
            <person name="Hirakawa Y."/>
            <person name="Hopkins J.F."/>
            <person name="Kuo A."/>
            <person name="Rensing S.A."/>
            <person name="Schmutz J."/>
            <person name="Symeonidi A."/>
            <person name="Elias M."/>
            <person name="Eveleigh R.J."/>
            <person name="Herman E.K."/>
            <person name="Klute M.J."/>
            <person name="Nakayama T."/>
            <person name="Obornik M."/>
            <person name="Reyes-Prieto A."/>
            <person name="Armbrust E.V."/>
            <person name="Aves S.J."/>
            <person name="Beiko R.G."/>
            <person name="Coutinho P."/>
            <person name="Dacks J.B."/>
            <person name="Durnford D.G."/>
            <person name="Fast N.M."/>
            <person name="Green B.R."/>
            <person name="Grisdale C.J."/>
            <person name="Hempel F."/>
            <person name="Henrissat B."/>
            <person name="Hoppner M.P."/>
            <person name="Ishida K."/>
            <person name="Kim E."/>
            <person name="Koreny L."/>
            <person name="Kroth P.G."/>
            <person name="Liu Y."/>
            <person name="Malik S.B."/>
            <person name="Maier U.G."/>
            <person name="McRose D."/>
            <person name="Mock T."/>
            <person name="Neilson J.A."/>
            <person name="Onodera N.T."/>
            <person name="Poole A.M."/>
            <person name="Pritham E.J."/>
            <person name="Richards T.A."/>
            <person name="Rocap G."/>
            <person name="Roy S.W."/>
            <person name="Sarai C."/>
            <person name="Schaack S."/>
            <person name="Shirato S."/>
            <person name="Slamovits C.H."/>
            <person name="Spencer D.F."/>
            <person name="Suzuki S."/>
            <person name="Worden A.Z."/>
            <person name="Zauner S."/>
            <person name="Barry K."/>
            <person name="Bell C."/>
            <person name="Bharti A.K."/>
            <person name="Crow J.A."/>
            <person name="Grimwood J."/>
            <person name="Kramer R."/>
            <person name="Lindquist E."/>
            <person name="Lucas S."/>
            <person name="Salamov A."/>
            <person name="McFadden G.I."/>
            <person name="Lane C.E."/>
            <person name="Keeling P.J."/>
            <person name="Gray M.W."/>
            <person name="Grigoriev I.V."/>
            <person name="Archibald J.M."/>
        </authorList>
    </citation>
    <scope>NUCLEOTIDE SEQUENCE</scope>
    <source>
        <strain evidence="9 11">CCMP2712</strain>
    </source>
</reference>
<dbReference type="InterPro" id="IPR051297">
    <property type="entry name" value="PalB/RIM13"/>
</dbReference>
<dbReference type="HOGENOM" id="CLU_006770_2_0_1"/>
<keyword evidence="2 5" id="KW-0378">Hydrolase</keyword>
<dbReference type="eggNOG" id="KOG0045">
    <property type="taxonomic scope" value="Eukaryota"/>
</dbReference>
<dbReference type="InterPro" id="IPR001300">
    <property type="entry name" value="Peptidase_C2_calpain_cat"/>
</dbReference>